<protein>
    <submittedName>
        <fullName evidence="5">AraC family transcriptional regulator</fullName>
    </submittedName>
</protein>
<evidence type="ECO:0000313" key="6">
    <source>
        <dbReference type="Proteomes" id="UP000693952"/>
    </source>
</evidence>
<evidence type="ECO:0000259" key="4">
    <source>
        <dbReference type="PROSITE" id="PS01124"/>
    </source>
</evidence>
<reference evidence="5" key="1">
    <citation type="submission" date="2021-06" db="EMBL/GenBank/DDBJ databases">
        <title>Updating the genus Pseudomonas: Description of 43 new species and partition of the Pseudomonas putida group.</title>
        <authorList>
            <person name="Girard L."/>
            <person name="Lood C."/>
            <person name="Vandamme P."/>
            <person name="Rokni-Zadeh H."/>
            <person name="van Noort V."/>
            <person name="Hofte M."/>
            <person name="Lavigne R."/>
            <person name="De Mot R."/>
        </authorList>
    </citation>
    <scope>NUCLEOTIDE SEQUENCE</scope>
    <source>
        <strain evidence="5">CMR12a</strain>
    </source>
</reference>
<keyword evidence="1" id="KW-0805">Transcription regulation</keyword>
<dbReference type="RefSeq" id="WP_124346815.1">
    <property type="nucleotide sequence ID" value="NZ_CP027706.1"/>
</dbReference>
<feature type="domain" description="HTH araC/xylS-type" evidence="4">
    <location>
        <begin position="249"/>
        <end position="347"/>
    </location>
</feature>
<name>A0ABX8MHT2_9PSED</name>
<proteinExistence type="predicted"/>
<gene>
    <name evidence="5" type="ORF">KSS89_15840</name>
</gene>
<dbReference type="PANTHER" id="PTHR47894:SF4">
    <property type="entry name" value="HTH-TYPE TRANSCRIPTIONAL REGULATOR GADX"/>
    <property type="match status" value="1"/>
</dbReference>
<accession>A0ABX8MHT2</accession>
<evidence type="ECO:0000256" key="1">
    <source>
        <dbReference type="ARBA" id="ARBA00023015"/>
    </source>
</evidence>
<keyword evidence="6" id="KW-1185">Reference proteome</keyword>
<dbReference type="PRINTS" id="PR00032">
    <property type="entry name" value="HTHARAC"/>
</dbReference>
<organism evidence="5 6">
    <name type="scientific">Pseudomonas sessilinigenes</name>
    <dbReference type="NCBI Taxonomy" id="658629"/>
    <lineage>
        <taxon>Bacteria</taxon>
        <taxon>Pseudomonadati</taxon>
        <taxon>Pseudomonadota</taxon>
        <taxon>Gammaproteobacteria</taxon>
        <taxon>Pseudomonadales</taxon>
        <taxon>Pseudomonadaceae</taxon>
        <taxon>Pseudomonas</taxon>
    </lineage>
</organism>
<evidence type="ECO:0000313" key="5">
    <source>
        <dbReference type="EMBL" id="QXH37768.1"/>
    </source>
</evidence>
<evidence type="ECO:0000256" key="2">
    <source>
        <dbReference type="ARBA" id="ARBA00023125"/>
    </source>
</evidence>
<dbReference type="PANTHER" id="PTHR47894">
    <property type="entry name" value="HTH-TYPE TRANSCRIPTIONAL REGULATOR GADX"/>
    <property type="match status" value="1"/>
</dbReference>
<keyword evidence="2" id="KW-0238">DNA-binding</keyword>
<dbReference type="PROSITE" id="PS01124">
    <property type="entry name" value="HTH_ARAC_FAMILY_2"/>
    <property type="match status" value="1"/>
</dbReference>
<dbReference type="InterPro" id="IPR032687">
    <property type="entry name" value="AraC-type_N"/>
</dbReference>
<dbReference type="Proteomes" id="UP000693952">
    <property type="component" value="Chromosome"/>
</dbReference>
<dbReference type="InterPro" id="IPR009057">
    <property type="entry name" value="Homeodomain-like_sf"/>
</dbReference>
<dbReference type="SMART" id="SM00342">
    <property type="entry name" value="HTH_ARAC"/>
    <property type="match status" value="1"/>
</dbReference>
<dbReference type="Pfam" id="PF12625">
    <property type="entry name" value="Arabinose_bd"/>
    <property type="match status" value="1"/>
</dbReference>
<sequence>MTVTRKTKTFPAQPAPRPPTQALSVRTVWSENFFRRFRSVFAPHLAALGIDTRLLEQADVEIPGEHYIALWEAAGGDNPNIGIELGSQTEADDFGALGHALHCATSVEMVLRTLQRFIVVFAQESMIDFEFDVRPAYVEYRVNAPTILYRRQDSEFAIASILRQLSLITGACIKPVRVDFEHDKPADTSMHKRVFQCPVHFRQASNRIYFTGDTLQLPVVSGNERLYQALVPYLERERQSRSIGDEILPQVTHMIAAGMSSGALSLVDISQQLGLNRRTLQRRLKDHGIEFSSLIEDVRRELALAYMKGSDYSVTEISLLVGYAESSSFTRAFRRWTGHSPQQYRSSCQRS</sequence>
<dbReference type="EMBL" id="CP077074">
    <property type="protein sequence ID" value="QXH37768.1"/>
    <property type="molecule type" value="Genomic_DNA"/>
</dbReference>
<dbReference type="SUPFAM" id="SSF46689">
    <property type="entry name" value="Homeodomain-like"/>
    <property type="match status" value="1"/>
</dbReference>
<keyword evidence="3" id="KW-0804">Transcription</keyword>
<dbReference type="Pfam" id="PF12833">
    <property type="entry name" value="HTH_18"/>
    <property type="match status" value="1"/>
</dbReference>
<dbReference type="InterPro" id="IPR020449">
    <property type="entry name" value="Tscrpt_reg_AraC-type_HTH"/>
</dbReference>
<dbReference type="Gene3D" id="1.10.10.60">
    <property type="entry name" value="Homeodomain-like"/>
    <property type="match status" value="1"/>
</dbReference>
<evidence type="ECO:0000256" key="3">
    <source>
        <dbReference type="ARBA" id="ARBA00023163"/>
    </source>
</evidence>
<dbReference type="InterPro" id="IPR018060">
    <property type="entry name" value="HTH_AraC"/>
</dbReference>